<keyword evidence="11" id="KW-0325">Glycoprotein</keyword>
<keyword evidence="3" id="KW-1003">Cell membrane</keyword>
<dbReference type="Pfam" id="PF00047">
    <property type="entry name" value="ig"/>
    <property type="match status" value="1"/>
</dbReference>
<dbReference type="Gene3D" id="2.60.40.10">
    <property type="entry name" value="Immunoglobulins"/>
    <property type="match status" value="2"/>
</dbReference>
<sequence>LCLSQRINTEKQSLQKPIIWAEPSTRVTKGNAVTIWCKGPQTATHYQLYFEGNFLALGRPKPSRSMTIVNFTIPQMTSHTAGKYTCCYQSGERQSKSSKGLNLIVTGLYDTPNLWVLPGPEVTLGENVTFFCHLETGTSKFFLLKEGRSNHVQHRLGNIKAEFPMGPMTRAHRGTYRCFGSYNDHVWSFPSKPVTLLIPGKDTLTRVLTTALGDALDSDLKDYWEYNLSAEEESELQKDFAFWDHTAQNLIRIGVACIVLMALVWLLVEDCLSRKRDKEGTNRSPSWEYKRRWRVHRSLEEEQRNAISMRELKATPGPGDI</sequence>
<protein>
    <recommendedName>
        <fullName evidence="13">Natural cytotoxicity triggering receptor 1</fullName>
    </recommendedName>
    <alternativeName>
        <fullName evidence="14">Natural killer cell p46-related protein</fullName>
    </alternativeName>
</protein>
<dbReference type="InterPro" id="IPR036179">
    <property type="entry name" value="Ig-like_dom_sf"/>
</dbReference>
<dbReference type="FunFam" id="2.60.40.10:FF:000049">
    <property type="entry name" value="Leukocyte immunoglobulin-like receptor subfamily B member 1"/>
    <property type="match status" value="2"/>
</dbReference>
<comment type="similarity">
    <text evidence="2">Belongs to the natural cytotoxicity receptor (NCR) family.</text>
</comment>
<evidence type="ECO:0000256" key="7">
    <source>
        <dbReference type="ARBA" id="ARBA00022989"/>
    </source>
</evidence>
<evidence type="ECO:0000256" key="5">
    <source>
        <dbReference type="ARBA" id="ARBA00022729"/>
    </source>
</evidence>
<feature type="domain" description="Immunoglobulin" evidence="16">
    <location>
        <begin position="22"/>
        <end position="106"/>
    </location>
</feature>
<dbReference type="EMBL" id="JBBHLL010000478">
    <property type="protein sequence ID" value="KAK7802083.1"/>
    <property type="molecule type" value="Genomic_DNA"/>
</dbReference>
<evidence type="ECO:0000256" key="10">
    <source>
        <dbReference type="ARBA" id="ARBA00023170"/>
    </source>
</evidence>
<evidence type="ECO:0000256" key="4">
    <source>
        <dbReference type="ARBA" id="ARBA00022692"/>
    </source>
</evidence>
<evidence type="ECO:0000256" key="11">
    <source>
        <dbReference type="ARBA" id="ARBA00023180"/>
    </source>
</evidence>
<evidence type="ECO:0000313" key="17">
    <source>
        <dbReference type="EMBL" id="KAK7802083.1"/>
    </source>
</evidence>
<evidence type="ECO:0000256" key="9">
    <source>
        <dbReference type="ARBA" id="ARBA00023157"/>
    </source>
</evidence>
<dbReference type="PANTHER" id="PTHR11738:SF14">
    <property type="entry name" value="NATURAL CYTOTOXICITY TRIGGERING RECEPTOR 1"/>
    <property type="match status" value="1"/>
</dbReference>
<evidence type="ECO:0000313" key="18">
    <source>
        <dbReference type="Proteomes" id="UP001488838"/>
    </source>
</evidence>
<evidence type="ECO:0000256" key="1">
    <source>
        <dbReference type="ARBA" id="ARBA00004251"/>
    </source>
</evidence>
<feature type="domain" description="Immunoglobulin" evidence="16">
    <location>
        <begin position="117"/>
        <end position="199"/>
    </location>
</feature>
<keyword evidence="8 15" id="KW-0472">Membrane</keyword>
<evidence type="ECO:0000256" key="14">
    <source>
        <dbReference type="ARBA" id="ARBA00041225"/>
    </source>
</evidence>
<comment type="caution">
    <text evidence="17">The sequence shown here is derived from an EMBL/GenBank/DDBJ whole genome shotgun (WGS) entry which is preliminary data.</text>
</comment>
<dbReference type="GO" id="GO:0005886">
    <property type="term" value="C:plasma membrane"/>
    <property type="evidence" value="ECO:0007669"/>
    <property type="project" value="UniProtKB-SubCell"/>
</dbReference>
<keyword evidence="5" id="KW-0732">Signal</keyword>
<evidence type="ECO:0000256" key="12">
    <source>
        <dbReference type="ARBA" id="ARBA00023319"/>
    </source>
</evidence>
<evidence type="ECO:0000256" key="13">
    <source>
        <dbReference type="ARBA" id="ARBA00040484"/>
    </source>
</evidence>
<evidence type="ECO:0000256" key="15">
    <source>
        <dbReference type="SAM" id="Phobius"/>
    </source>
</evidence>
<dbReference type="SMART" id="SM00409">
    <property type="entry name" value="IG"/>
    <property type="match status" value="2"/>
</dbReference>
<evidence type="ECO:0000259" key="16">
    <source>
        <dbReference type="SMART" id="SM00409"/>
    </source>
</evidence>
<proteinExistence type="inferred from homology"/>
<keyword evidence="9" id="KW-1015">Disulfide bond</keyword>
<evidence type="ECO:0000256" key="6">
    <source>
        <dbReference type="ARBA" id="ARBA00022737"/>
    </source>
</evidence>
<dbReference type="SUPFAM" id="SSF48726">
    <property type="entry name" value="Immunoglobulin"/>
    <property type="match status" value="2"/>
</dbReference>
<name>A0AAW0HH88_MYOGA</name>
<keyword evidence="10" id="KW-0675">Receptor</keyword>
<evidence type="ECO:0000256" key="8">
    <source>
        <dbReference type="ARBA" id="ARBA00023136"/>
    </source>
</evidence>
<keyword evidence="7 15" id="KW-1133">Transmembrane helix</keyword>
<dbReference type="InterPro" id="IPR013783">
    <property type="entry name" value="Ig-like_fold"/>
</dbReference>
<gene>
    <name evidence="17" type="ORF">U0070_023982</name>
</gene>
<dbReference type="AlphaFoldDB" id="A0AAW0HH88"/>
<dbReference type="GO" id="GO:0002764">
    <property type="term" value="P:immune response-regulating signaling pathway"/>
    <property type="evidence" value="ECO:0007669"/>
    <property type="project" value="TreeGrafter"/>
</dbReference>
<dbReference type="InterPro" id="IPR050412">
    <property type="entry name" value="Ig-like_Receptors_ImmuneReg"/>
</dbReference>
<comment type="subcellular location">
    <subcellularLocation>
        <location evidence="1">Cell membrane</location>
        <topology evidence="1">Single-pass type I membrane protein</topology>
    </subcellularLocation>
</comment>
<evidence type="ECO:0000256" key="3">
    <source>
        <dbReference type="ARBA" id="ARBA00022475"/>
    </source>
</evidence>
<dbReference type="Proteomes" id="UP001488838">
    <property type="component" value="Unassembled WGS sequence"/>
</dbReference>
<organism evidence="17 18">
    <name type="scientific">Myodes glareolus</name>
    <name type="common">Bank vole</name>
    <name type="synonym">Clethrionomys glareolus</name>
    <dbReference type="NCBI Taxonomy" id="447135"/>
    <lineage>
        <taxon>Eukaryota</taxon>
        <taxon>Metazoa</taxon>
        <taxon>Chordata</taxon>
        <taxon>Craniata</taxon>
        <taxon>Vertebrata</taxon>
        <taxon>Euteleostomi</taxon>
        <taxon>Mammalia</taxon>
        <taxon>Eutheria</taxon>
        <taxon>Euarchontoglires</taxon>
        <taxon>Glires</taxon>
        <taxon>Rodentia</taxon>
        <taxon>Myomorpha</taxon>
        <taxon>Muroidea</taxon>
        <taxon>Cricetidae</taxon>
        <taxon>Arvicolinae</taxon>
        <taxon>Myodes</taxon>
    </lineage>
</organism>
<feature type="transmembrane region" description="Helical" evidence="15">
    <location>
        <begin position="250"/>
        <end position="268"/>
    </location>
</feature>
<keyword evidence="12" id="KW-0393">Immunoglobulin domain</keyword>
<keyword evidence="18" id="KW-1185">Reference proteome</keyword>
<dbReference type="InterPro" id="IPR013151">
    <property type="entry name" value="Immunoglobulin_dom"/>
</dbReference>
<reference evidence="17 18" key="1">
    <citation type="journal article" date="2023" name="bioRxiv">
        <title>Conserved and derived expression patterns and positive selection on dental genes reveal complex evolutionary context of ever-growing rodent molars.</title>
        <authorList>
            <person name="Calamari Z.T."/>
            <person name="Song A."/>
            <person name="Cohen E."/>
            <person name="Akter M."/>
            <person name="Roy R.D."/>
            <person name="Hallikas O."/>
            <person name="Christensen M.M."/>
            <person name="Li P."/>
            <person name="Marangoni P."/>
            <person name="Jernvall J."/>
            <person name="Klein O.D."/>
        </authorList>
    </citation>
    <scope>NUCLEOTIDE SEQUENCE [LARGE SCALE GENOMIC DNA]</scope>
    <source>
        <strain evidence="17">V071</strain>
    </source>
</reference>
<dbReference type="PANTHER" id="PTHR11738">
    <property type="entry name" value="MHC CLASS I NK CELL RECEPTOR"/>
    <property type="match status" value="1"/>
</dbReference>
<feature type="non-terminal residue" evidence="17">
    <location>
        <position position="1"/>
    </location>
</feature>
<keyword evidence="6" id="KW-0677">Repeat</keyword>
<keyword evidence="4 15" id="KW-0812">Transmembrane</keyword>
<dbReference type="Pfam" id="PF13895">
    <property type="entry name" value="Ig_2"/>
    <property type="match status" value="1"/>
</dbReference>
<accession>A0AAW0HH88</accession>
<dbReference type="InterPro" id="IPR003599">
    <property type="entry name" value="Ig_sub"/>
</dbReference>
<evidence type="ECO:0000256" key="2">
    <source>
        <dbReference type="ARBA" id="ARBA00006531"/>
    </source>
</evidence>